<evidence type="ECO:0000313" key="18">
    <source>
        <dbReference type="Proteomes" id="UP000033956"/>
    </source>
</evidence>
<dbReference type="AlphaFoldDB" id="A0A0M2GYW1"/>
<comment type="function">
    <text evidence="1">Catalyzes the phosphorylation of riboflavin to FMN followed by the adenylation of FMN to FAD.</text>
</comment>
<dbReference type="PANTHER" id="PTHR22749">
    <property type="entry name" value="RIBOFLAVIN KINASE/FMN ADENYLYLTRANSFERASE"/>
    <property type="match status" value="1"/>
</dbReference>
<dbReference type="InterPro" id="IPR015864">
    <property type="entry name" value="FAD_synthase"/>
</dbReference>
<evidence type="ECO:0000256" key="13">
    <source>
        <dbReference type="ARBA" id="ARBA00047880"/>
    </source>
</evidence>
<keyword evidence="7 15" id="KW-0548">Nucleotidyltransferase</keyword>
<evidence type="ECO:0000313" key="17">
    <source>
        <dbReference type="EMBL" id="KJL39058.1"/>
    </source>
</evidence>
<feature type="domain" description="Riboflavin kinase" evidence="16">
    <location>
        <begin position="184"/>
        <end position="321"/>
    </location>
</feature>
<dbReference type="SUPFAM" id="SSF52374">
    <property type="entry name" value="Nucleotidylyl transferase"/>
    <property type="match status" value="1"/>
</dbReference>
<comment type="similarity">
    <text evidence="15">Belongs to the ribF family.</text>
</comment>
<evidence type="ECO:0000256" key="6">
    <source>
        <dbReference type="ARBA" id="ARBA00022679"/>
    </source>
</evidence>
<dbReference type="CDD" id="cd02064">
    <property type="entry name" value="FAD_synthetase_N"/>
    <property type="match status" value="1"/>
</dbReference>
<evidence type="ECO:0000256" key="10">
    <source>
        <dbReference type="ARBA" id="ARBA00022827"/>
    </source>
</evidence>
<dbReference type="UniPathway" id="UPA00277">
    <property type="reaction ID" value="UER00407"/>
</dbReference>
<evidence type="ECO:0000256" key="3">
    <source>
        <dbReference type="ARBA" id="ARBA00005201"/>
    </source>
</evidence>
<keyword evidence="5 15" id="KW-0288">FMN</keyword>
<comment type="pathway">
    <text evidence="3 15">Cofactor biosynthesis; FMN biosynthesis; FMN from riboflavin (ATP route): step 1/1.</text>
</comment>
<evidence type="ECO:0000256" key="2">
    <source>
        <dbReference type="ARBA" id="ARBA00004726"/>
    </source>
</evidence>
<evidence type="ECO:0000256" key="5">
    <source>
        <dbReference type="ARBA" id="ARBA00022643"/>
    </source>
</evidence>
<dbReference type="PIRSF" id="PIRSF004491">
    <property type="entry name" value="FAD_Synth"/>
    <property type="match status" value="1"/>
</dbReference>
<evidence type="ECO:0000256" key="8">
    <source>
        <dbReference type="ARBA" id="ARBA00022741"/>
    </source>
</evidence>
<dbReference type="RefSeq" id="WP_045276089.1">
    <property type="nucleotide sequence ID" value="NZ_BAAAUP010000009.1"/>
</dbReference>
<dbReference type="GO" id="GO:0008531">
    <property type="term" value="F:riboflavin kinase activity"/>
    <property type="evidence" value="ECO:0007669"/>
    <property type="project" value="UniProtKB-UniRule"/>
</dbReference>
<keyword evidence="10 15" id="KW-0274">FAD</keyword>
<keyword evidence="12" id="KW-0511">Multifunctional enzyme</keyword>
<name>A0A0M2GYW1_9MICO</name>
<dbReference type="GO" id="GO:0009231">
    <property type="term" value="P:riboflavin biosynthetic process"/>
    <property type="evidence" value="ECO:0007669"/>
    <property type="project" value="InterPro"/>
</dbReference>
<dbReference type="GO" id="GO:0003919">
    <property type="term" value="F:FMN adenylyltransferase activity"/>
    <property type="evidence" value="ECO:0007669"/>
    <property type="project" value="UniProtKB-UniRule"/>
</dbReference>
<dbReference type="OrthoDB" id="9803667at2"/>
<dbReference type="GO" id="GO:0009398">
    <property type="term" value="P:FMN biosynthetic process"/>
    <property type="evidence" value="ECO:0007669"/>
    <property type="project" value="UniProtKB-UniRule"/>
</dbReference>
<dbReference type="NCBIfam" id="NF004160">
    <property type="entry name" value="PRK05627.1-3"/>
    <property type="match status" value="1"/>
</dbReference>
<dbReference type="InterPro" id="IPR023468">
    <property type="entry name" value="Riboflavin_kinase"/>
</dbReference>
<evidence type="ECO:0000256" key="14">
    <source>
        <dbReference type="ARBA" id="ARBA00049494"/>
    </source>
</evidence>
<dbReference type="EMBL" id="JYIZ01000052">
    <property type="protein sequence ID" value="KJL39058.1"/>
    <property type="molecule type" value="Genomic_DNA"/>
</dbReference>
<dbReference type="NCBIfam" id="TIGR00083">
    <property type="entry name" value="ribF"/>
    <property type="match status" value="1"/>
</dbReference>
<evidence type="ECO:0000256" key="4">
    <source>
        <dbReference type="ARBA" id="ARBA00022630"/>
    </source>
</evidence>
<keyword evidence="8 15" id="KW-0547">Nucleotide-binding</keyword>
<dbReference type="InterPro" id="IPR015865">
    <property type="entry name" value="Riboflavin_kinase_bac/euk"/>
</dbReference>
<comment type="catalytic activity">
    <reaction evidence="14 15">
        <text>FMN + ATP + H(+) = FAD + diphosphate</text>
        <dbReference type="Rhea" id="RHEA:17237"/>
        <dbReference type="ChEBI" id="CHEBI:15378"/>
        <dbReference type="ChEBI" id="CHEBI:30616"/>
        <dbReference type="ChEBI" id="CHEBI:33019"/>
        <dbReference type="ChEBI" id="CHEBI:57692"/>
        <dbReference type="ChEBI" id="CHEBI:58210"/>
        <dbReference type="EC" id="2.7.7.2"/>
    </reaction>
</comment>
<keyword evidence="11 15" id="KW-0067">ATP-binding</keyword>
<dbReference type="FunFam" id="3.40.50.620:FF:000021">
    <property type="entry name" value="Riboflavin biosynthesis protein"/>
    <property type="match status" value="1"/>
</dbReference>
<dbReference type="Proteomes" id="UP000033956">
    <property type="component" value="Unassembled WGS sequence"/>
</dbReference>
<organism evidence="17 18">
    <name type="scientific">Microbacterium terrae</name>
    <dbReference type="NCBI Taxonomy" id="69369"/>
    <lineage>
        <taxon>Bacteria</taxon>
        <taxon>Bacillati</taxon>
        <taxon>Actinomycetota</taxon>
        <taxon>Actinomycetes</taxon>
        <taxon>Micrococcales</taxon>
        <taxon>Microbacteriaceae</taxon>
        <taxon>Microbacterium</taxon>
    </lineage>
</organism>
<evidence type="ECO:0000256" key="15">
    <source>
        <dbReference type="PIRNR" id="PIRNR004491"/>
    </source>
</evidence>
<dbReference type="EC" id="2.7.1.26" evidence="15"/>
<evidence type="ECO:0000256" key="12">
    <source>
        <dbReference type="ARBA" id="ARBA00023268"/>
    </source>
</evidence>
<evidence type="ECO:0000256" key="11">
    <source>
        <dbReference type="ARBA" id="ARBA00022840"/>
    </source>
</evidence>
<evidence type="ECO:0000256" key="9">
    <source>
        <dbReference type="ARBA" id="ARBA00022777"/>
    </source>
</evidence>
<reference evidence="17 18" key="1">
    <citation type="submission" date="2015-02" db="EMBL/GenBank/DDBJ databases">
        <title>Draft genome sequences of ten Microbacterium spp. with emphasis on heavy metal contaminated environments.</title>
        <authorList>
            <person name="Corretto E."/>
        </authorList>
    </citation>
    <scope>NUCLEOTIDE SEQUENCE [LARGE SCALE GENOMIC DNA]</scope>
    <source>
        <strain evidence="17 18">DSM 12510</strain>
    </source>
</reference>
<dbReference type="InterPro" id="IPR002606">
    <property type="entry name" value="Riboflavin_kinase_bac"/>
</dbReference>
<dbReference type="PANTHER" id="PTHR22749:SF6">
    <property type="entry name" value="RIBOFLAVIN KINASE"/>
    <property type="match status" value="1"/>
</dbReference>
<dbReference type="Pfam" id="PF06574">
    <property type="entry name" value="FAD_syn"/>
    <property type="match status" value="1"/>
</dbReference>
<dbReference type="Gene3D" id="2.40.30.30">
    <property type="entry name" value="Riboflavin kinase-like"/>
    <property type="match status" value="1"/>
</dbReference>
<dbReference type="STRING" id="92835.RS81_02152"/>
<dbReference type="InterPro" id="IPR023465">
    <property type="entry name" value="Riboflavin_kinase_dom_sf"/>
</dbReference>
<dbReference type="PATRIC" id="fig|92835.4.peg.2184"/>
<dbReference type="UniPathway" id="UPA00276">
    <property type="reaction ID" value="UER00406"/>
</dbReference>
<dbReference type="GO" id="GO:0005524">
    <property type="term" value="F:ATP binding"/>
    <property type="evidence" value="ECO:0007669"/>
    <property type="project" value="UniProtKB-UniRule"/>
</dbReference>
<dbReference type="InterPro" id="IPR014729">
    <property type="entry name" value="Rossmann-like_a/b/a_fold"/>
</dbReference>
<evidence type="ECO:0000259" key="16">
    <source>
        <dbReference type="SMART" id="SM00904"/>
    </source>
</evidence>
<evidence type="ECO:0000256" key="7">
    <source>
        <dbReference type="ARBA" id="ARBA00022695"/>
    </source>
</evidence>
<dbReference type="EC" id="2.7.7.2" evidence="15"/>
<dbReference type="SMART" id="SM00904">
    <property type="entry name" value="Flavokinase"/>
    <property type="match status" value="1"/>
</dbReference>
<dbReference type="Pfam" id="PF01687">
    <property type="entry name" value="Flavokinase"/>
    <property type="match status" value="1"/>
</dbReference>
<sequence>MIVFRSPSEVPAGFGPSVVAIGKFDGVHTGHRAVIDRARVDAAAIGAKMVAITFDRNPLALLRPEICPDSLVGVQQKLRLLAASGVDATLMLTFDRALADLPAREFVEHVLVGALDVQVVLVGNDFRFGHGGAGDPAMLRELGREFGFEVDVVEDVRAVEGRRASSTWVRELLAAGDVATAAKVLGRPHAVRGEVVHGLKRGRELGFPTANLSAELEGFVPGEGVYAGWLVDEGMSTDAGDLRSSIRYPAAISIGTNPTFDDVATRQVEAYVLDETDLDLYGHRVEVQFADRVRGMVAFEGIDALIAQMTDDVAHVRSTLT</sequence>
<keyword evidence="9 15" id="KW-0418">Kinase</keyword>
<keyword evidence="4 15" id="KW-0285">Flavoprotein</keyword>
<proteinExistence type="inferred from homology"/>
<gene>
    <name evidence="17" type="primary">ribF</name>
    <name evidence="17" type="ORF">RS81_02152</name>
</gene>
<protein>
    <recommendedName>
        <fullName evidence="15">Riboflavin biosynthesis protein</fullName>
    </recommendedName>
    <domain>
        <recommendedName>
            <fullName evidence="15">Riboflavin kinase</fullName>
            <ecNumber evidence="15">2.7.1.26</ecNumber>
        </recommendedName>
        <alternativeName>
            <fullName evidence="15">Flavokinase</fullName>
        </alternativeName>
    </domain>
    <domain>
        <recommendedName>
            <fullName evidence="15">FMN adenylyltransferase</fullName>
            <ecNumber evidence="15">2.7.7.2</ecNumber>
        </recommendedName>
        <alternativeName>
            <fullName evidence="15">FAD pyrophosphorylase</fullName>
        </alternativeName>
        <alternativeName>
            <fullName evidence="15">FAD synthase</fullName>
        </alternativeName>
    </domain>
</protein>
<comment type="pathway">
    <text evidence="2 15">Cofactor biosynthesis; FAD biosynthesis; FAD from FMN: step 1/1.</text>
</comment>
<evidence type="ECO:0000256" key="1">
    <source>
        <dbReference type="ARBA" id="ARBA00002121"/>
    </source>
</evidence>
<keyword evidence="18" id="KW-1185">Reference proteome</keyword>
<dbReference type="SUPFAM" id="SSF82114">
    <property type="entry name" value="Riboflavin kinase-like"/>
    <property type="match status" value="1"/>
</dbReference>
<dbReference type="Gene3D" id="3.40.50.620">
    <property type="entry name" value="HUPs"/>
    <property type="match status" value="1"/>
</dbReference>
<dbReference type="FunFam" id="2.40.30.30:FF:000003">
    <property type="entry name" value="Riboflavin biosynthesis protein"/>
    <property type="match status" value="1"/>
</dbReference>
<keyword evidence="6 15" id="KW-0808">Transferase</keyword>
<comment type="catalytic activity">
    <reaction evidence="13 15">
        <text>riboflavin + ATP = FMN + ADP + H(+)</text>
        <dbReference type="Rhea" id="RHEA:14357"/>
        <dbReference type="ChEBI" id="CHEBI:15378"/>
        <dbReference type="ChEBI" id="CHEBI:30616"/>
        <dbReference type="ChEBI" id="CHEBI:57986"/>
        <dbReference type="ChEBI" id="CHEBI:58210"/>
        <dbReference type="ChEBI" id="CHEBI:456216"/>
        <dbReference type="EC" id="2.7.1.26"/>
    </reaction>
</comment>
<dbReference type="GO" id="GO:0006747">
    <property type="term" value="P:FAD biosynthetic process"/>
    <property type="evidence" value="ECO:0007669"/>
    <property type="project" value="UniProtKB-UniRule"/>
</dbReference>
<comment type="caution">
    <text evidence="17">The sequence shown here is derived from an EMBL/GenBank/DDBJ whole genome shotgun (WGS) entry which is preliminary data.</text>
</comment>
<accession>A0A0M2GYW1</accession>